<keyword evidence="3" id="KW-0732">Signal</keyword>
<protein>
    <submittedName>
        <fullName evidence="4">Taurine-binding periplasmic protein</fullName>
    </submittedName>
</protein>
<evidence type="ECO:0000256" key="1">
    <source>
        <dbReference type="ARBA" id="ARBA00004418"/>
    </source>
</evidence>
<gene>
    <name evidence="4" type="primary">tauA_1</name>
    <name evidence="4" type="ORF">Psch_01090</name>
</gene>
<sequence>MDNKIRTVMLLIVSISLLTLLTGCGGGDKPADQNKATTNIAIPEKDKDYVVQLGYYDCDHMTGACIAKDAGIYDELGLKVNVLGNAKVPEAMAAGQMDVGYVGNSRMMRAFLQGSPIVVGANNHIGGSHYLVASNDIKEPKDLLGKKLAIGTAPEKNNPSWIVMAERLGLPIEGANYEVLNMADKDEYFALKAGKLDGYAACDPWGSMAEFEKTGHVLAAMDKLPSGEWGECCAFNLNKNFATEHPELAKLMVLSHTKAIEHMYLKPVRSAEIFAENYKVPMEVALMTMWKKTVAEGRTITWKIDLNNWQRQIDMELGFGTLDKAPNVNEFIQPQYLNESGADDFDTFIKEKVDPVFPVGMPYEEWKAKAYNLEGKTA</sequence>
<accession>A0A4Y7REV1</accession>
<comment type="subcellular location">
    <subcellularLocation>
        <location evidence="1">Periplasm</location>
    </subcellularLocation>
</comment>
<dbReference type="RefSeq" id="WP_190239398.1">
    <property type="nucleotide sequence ID" value="NZ_QFGA01000001.1"/>
</dbReference>
<dbReference type="SUPFAM" id="SSF53850">
    <property type="entry name" value="Periplasmic binding protein-like II"/>
    <property type="match status" value="1"/>
</dbReference>
<dbReference type="PANTHER" id="PTHR30024:SF47">
    <property type="entry name" value="TAURINE-BINDING PERIPLASMIC PROTEIN"/>
    <property type="match status" value="1"/>
</dbReference>
<keyword evidence="5" id="KW-1185">Reference proteome</keyword>
<comment type="caution">
    <text evidence="4">The sequence shown here is derived from an EMBL/GenBank/DDBJ whole genome shotgun (WGS) entry which is preliminary data.</text>
</comment>
<evidence type="ECO:0000256" key="3">
    <source>
        <dbReference type="ARBA" id="ARBA00022729"/>
    </source>
</evidence>
<dbReference type="GO" id="GO:0042597">
    <property type="term" value="C:periplasmic space"/>
    <property type="evidence" value="ECO:0007669"/>
    <property type="project" value="UniProtKB-SubCell"/>
</dbReference>
<name>A0A4Y7REV1_9FIRM</name>
<dbReference type="PROSITE" id="PS51257">
    <property type="entry name" value="PROKAR_LIPOPROTEIN"/>
    <property type="match status" value="1"/>
</dbReference>
<dbReference type="Proteomes" id="UP000298324">
    <property type="component" value="Unassembled WGS sequence"/>
</dbReference>
<proteinExistence type="inferred from homology"/>
<organism evidence="4 5">
    <name type="scientific">Pelotomaculum schinkii</name>
    <dbReference type="NCBI Taxonomy" id="78350"/>
    <lineage>
        <taxon>Bacteria</taxon>
        <taxon>Bacillati</taxon>
        <taxon>Bacillota</taxon>
        <taxon>Clostridia</taxon>
        <taxon>Eubacteriales</taxon>
        <taxon>Desulfotomaculaceae</taxon>
        <taxon>Pelotomaculum</taxon>
    </lineage>
</organism>
<dbReference type="Pfam" id="PF13379">
    <property type="entry name" value="NMT1_2"/>
    <property type="match status" value="1"/>
</dbReference>
<evidence type="ECO:0000313" key="4">
    <source>
        <dbReference type="EMBL" id="TEB07535.1"/>
    </source>
</evidence>
<dbReference type="NCBIfam" id="NF040735">
    <property type="entry name" value="SBP_SaoX"/>
    <property type="match status" value="1"/>
</dbReference>
<reference evidence="4 5" key="1">
    <citation type="journal article" date="2018" name="Environ. Microbiol.">
        <title>Novel energy conservation strategies and behaviour of Pelotomaculum schinkii driving syntrophic propionate catabolism.</title>
        <authorList>
            <person name="Hidalgo-Ahumada C.A.P."/>
            <person name="Nobu M.K."/>
            <person name="Narihiro T."/>
            <person name="Tamaki H."/>
            <person name="Liu W.T."/>
            <person name="Kamagata Y."/>
            <person name="Stams A.J.M."/>
            <person name="Imachi H."/>
            <person name="Sousa D.Z."/>
        </authorList>
    </citation>
    <scope>NUCLEOTIDE SEQUENCE [LARGE SCALE GENOMIC DNA]</scope>
    <source>
        <strain evidence="4 5">HH</strain>
    </source>
</reference>
<dbReference type="EMBL" id="QFGA01000001">
    <property type="protein sequence ID" value="TEB07535.1"/>
    <property type="molecule type" value="Genomic_DNA"/>
</dbReference>
<evidence type="ECO:0000256" key="2">
    <source>
        <dbReference type="ARBA" id="ARBA00010742"/>
    </source>
</evidence>
<dbReference type="AlphaFoldDB" id="A0A4Y7REV1"/>
<dbReference type="PANTHER" id="PTHR30024">
    <property type="entry name" value="ALIPHATIC SULFONATES-BINDING PROTEIN-RELATED"/>
    <property type="match status" value="1"/>
</dbReference>
<evidence type="ECO:0000313" key="5">
    <source>
        <dbReference type="Proteomes" id="UP000298324"/>
    </source>
</evidence>
<dbReference type="Gene3D" id="3.40.190.10">
    <property type="entry name" value="Periplasmic binding protein-like II"/>
    <property type="match status" value="2"/>
</dbReference>
<comment type="similarity">
    <text evidence="2">Belongs to the bacterial solute-binding protein SsuA/TauA family.</text>
</comment>